<dbReference type="InterPro" id="IPR059106">
    <property type="entry name" value="WHD_MalT"/>
</dbReference>
<dbReference type="Gene3D" id="1.10.10.10">
    <property type="entry name" value="Winged helix-like DNA-binding domain superfamily/Winged helix DNA-binding domain"/>
    <property type="match status" value="1"/>
</dbReference>
<feature type="domain" description="HTH luxR-type" evidence="4">
    <location>
        <begin position="829"/>
        <end position="894"/>
    </location>
</feature>
<organism evidence="5 6">
    <name type="scientific">Pseudomonas mangiferae</name>
    <dbReference type="NCBI Taxonomy" id="2593654"/>
    <lineage>
        <taxon>Bacteria</taxon>
        <taxon>Pseudomonadati</taxon>
        <taxon>Pseudomonadota</taxon>
        <taxon>Gammaproteobacteria</taxon>
        <taxon>Pseudomonadales</taxon>
        <taxon>Pseudomonadaceae</taxon>
        <taxon>Pseudomonas</taxon>
    </lineage>
</organism>
<dbReference type="InterPro" id="IPR041664">
    <property type="entry name" value="AAA_16"/>
</dbReference>
<dbReference type="Pfam" id="PF13191">
    <property type="entry name" value="AAA_16"/>
    <property type="match status" value="1"/>
</dbReference>
<sequence>MSTQALRAPLLRTKLFPPDHRGRALLPRQVLIDRLFNARGRRVIVLSAPAGFGKSTALSQLRERLQAAGAKVAWLSCDEKDSEPPRMLQYVAAAIEDVCPGFGRHTGRLLQGDVSLPVELLLEAFIGELRRINGELYLVFDDFHRVSHTTVETCIRYLIERLPANIHLIASTRFSPRLSFEPHQACVLNAEDLRLRPAETERYLRELKRFDLQPGEVDLLHARTEGWITALHLASLALARHPDRGAFLAGLSGTERNIADYLVEDVLSQLPVPLQAFLERTSVLDEFCADLCNALTGRDDGAEMLQRLQAEQLFIIPLDGQDEWFRYHHLFAEFLQGRLTRSLDSTPLLLAAARWCERHGQPERGVKYALRGRDYEVAAAMLERHGARIIAGNRVYGILAVLKGVPAEVMQERPVFQLFYAWQLAFEQKFAEAEALIKDIGTRLSKDHAVAPRRGLVELLAVAHLLKALVLLYQDKLDGCLQVVAQWLPRVTLGQPVYRASLYCIQAAAYAMRGAFCEAATAIAMTRDSLKLAQSEYLDVITSLVEALICKERGDLVQAQAIVEAERARLVRLFGPHSPVSGPLVLVHADLLYERDRHQSVLAELPEALEGRDVATPMELIARGRLVLDRARFYRGETGPALAQLEAWLDGLQGPGNERAFALGTHFRVQLLLWVRRVGEAERACQQLQRHLAELPAGRYQDVHATLALSEARLALVQGHPERAQLSLEECLARQTSEYQRDRRLRMSLLLAVAYWRQGREEKAFGLFRATLEEAWGGGYRRLLLDDALWLLPLWSAWMRHAAHLAPAWAGFVERLREQCRTLAVDPEAFDDAPAFTPKERTILRLVAAGLPNREIANTVHLSEATIKWHLHKLFAKLGVRSRTQAVLEGKRLGLLGEG</sequence>
<dbReference type="Pfam" id="PF00196">
    <property type="entry name" value="GerE"/>
    <property type="match status" value="1"/>
</dbReference>
<keyword evidence="6" id="KW-1185">Reference proteome</keyword>
<evidence type="ECO:0000259" key="4">
    <source>
        <dbReference type="PROSITE" id="PS50043"/>
    </source>
</evidence>
<dbReference type="Pfam" id="PF17874">
    <property type="entry name" value="TPR_MalT"/>
    <property type="match status" value="1"/>
</dbReference>
<keyword evidence="1" id="KW-0805">Transcription regulation</keyword>
<dbReference type="SUPFAM" id="SSF52540">
    <property type="entry name" value="P-loop containing nucleoside triphosphate hydrolases"/>
    <property type="match status" value="1"/>
</dbReference>
<dbReference type="EMBL" id="VJOY01000006">
    <property type="protein sequence ID" value="TRX74950.1"/>
    <property type="molecule type" value="Genomic_DNA"/>
</dbReference>
<dbReference type="InterPro" id="IPR011990">
    <property type="entry name" value="TPR-like_helical_dom_sf"/>
</dbReference>
<evidence type="ECO:0000256" key="3">
    <source>
        <dbReference type="ARBA" id="ARBA00023163"/>
    </source>
</evidence>
<dbReference type="GO" id="GO:0006355">
    <property type="term" value="P:regulation of DNA-templated transcription"/>
    <property type="evidence" value="ECO:0007669"/>
    <property type="project" value="InterPro"/>
</dbReference>
<evidence type="ECO:0000256" key="2">
    <source>
        <dbReference type="ARBA" id="ARBA00023125"/>
    </source>
</evidence>
<dbReference type="InterPro" id="IPR027417">
    <property type="entry name" value="P-loop_NTPase"/>
</dbReference>
<keyword evidence="2" id="KW-0238">DNA-binding</keyword>
<dbReference type="Gene3D" id="1.25.40.10">
    <property type="entry name" value="Tetratricopeptide repeat domain"/>
    <property type="match status" value="1"/>
</dbReference>
<dbReference type="InterPro" id="IPR016032">
    <property type="entry name" value="Sig_transdc_resp-reg_C-effctor"/>
</dbReference>
<dbReference type="SMART" id="SM00421">
    <property type="entry name" value="HTH_LUXR"/>
    <property type="match status" value="1"/>
</dbReference>
<dbReference type="PRINTS" id="PR00038">
    <property type="entry name" value="HTHLUXR"/>
</dbReference>
<dbReference type="SUPFAM" id="SSF46894">
    <property type="entry name" value="C-terminal effector domain of the bipartite response regulators"/>
    <property type="match status" value="1"/>
</dbReference>
<dbReference type="CDD" id="cd06170">
    <property type="entry name" value="LuxR_C_like"/>
    <property type="match status" value="1"/>
</dbReference>
<dbReference type="PROSITE" id="PS50043">
    <property type="entry name" value="HTH_LUXR_2"/>
    <property type="match status" value="1"/>
</dbReference>
<protein>
    <submittedName>
        <fullName evidence="5">AAA family ATPase</fullName>
    </submittedName>
</protein>
<accession>A0A553GZN8</accession>
<dbReference type="GO" id="GO:0003677">
    <property type="term" value="F:DNA binding"/>
    <property type="evidence" value="ECO:0007669"/>
    <property type="project" value="UniProtKB-KW"/>
</dbReference>
<evidence type="ECO:0000256" key="1">
    <source>
        <dbReference type="ARBA" id="ARBA00023015"/>
    </source>
</evidence>
<comment type="caution">
    <text evidence="5">The sequence shown here is derived from an EMBL/GenBank/DDBJ whole genome shotgun (WGS) entry which is preliminary data.</text>
</comment>
<evidence type="ECO:0000313" key="5">
    <source>
        <dbReference type="EMBL" id="TRX74950.1"/>
    </source>
</evidence>
<dbReference type="PANTHER" id="PTHR44688">
    <property type="entry name" value="DNA-BINDING TRANSCRIPTIONAL ACTIVATOR DEVR_DOSR"/>
    <property type="match status" value="1"/>
</dbReference>
<dbReference type="InterPro" id="IPR041617">
    <property type="entry name" value="TPR_MalT"/>
</dbReference>
<proteinExistence type="predicted"/>
<dbReference type="Gene3D" id="3.40.50.300">
    <property type="entry name" value="P-loop containing nucleotide triphosphate hydrolases"/>
    <property type="match status" value="1"/>
</dbReference>
<name>A0A553GZN8_9PSED</name>
<gene>
    <name evidence="5" type="ORF">FM069_10510</name>
</gene>
<dbReference type="PANTHER" id="PTHR44688:SF16">
    <property type="entry name" value="DNA-BINDING TRANSCRIPTIONAL ACTIVATOR DEVR_DOSR"/>
    <property type="match status" value="1"/>
</dbReference>
<dbReference type="AlphaFoldDB" id="A0A553GZN8"/>
<evidence type="ECO:0000313" key="6">
    <source>
        <dbReference type="Proteomes" id="UP000315235"/>
    </source>
</evidence>
<dbReference type="RefSeq" id="WP_143488252.1">
    <property type="nucleotide sequence ID" value="NZ_VJOY01000006.1"/>
</dbReference>
<dbReference type="InterPro" id="IPR000792">
    <property type="entry name" value="Tscrpt_reg_LuxR_C"/>
</dbReference>
<keyword evidence="3" id="KW-0804">Transcription</keyword>
<reference evidence="5 6" key="1">
    <citation type="submission" date="2019-07" db="EMBL/GenBank/DDBJ databases">
        <title>Pseudomonas mangiferae sp. nov., isolated from bark of mango tree in Thailand.</title>
        <authorList>
            <person name="Srisuk N."/>
            <person name="Anurat P."/>
        </authorList>
    </citation>
    <scope>NUCLEOTIDE SEQUENCE [LARGE SCALE GENOMIC DNA]</scope>
    <source>
        <strain evidence="5 6">DMKU_BBB3-04</strain>
    </source>
</reference>
<dbReference type="Proteomes" id="UP000315235">
    <property type="component" value="Unassembled WGS sequence"/>
</dbReference>
<dbReference type="Pfam" id="PF25873">
    <property type="entry name" value="WHD_MalT"/>
    <property type="match status" value="1"/>
</dbReference>
<dbReference type="OrthoDB" id="1123107at2"/>
<dbReference type="InterPro" id="IPR036388">
    <property type="entry name" value="WH-like_DNA-bd_sf"/>
</dbReference>